<reference evidence="2" key="1">
    <citation type="journal article" date="2019" name="Sci. Rep.">
        <title>Draft genome of Tanacetum cinerariifolium, the natural source of mosquito coil.</title>
        <authorList>
            <person name="Yamashiro T."/>
            <person name="Shiraishi A."/>
            <person name="Satake H."/>
            <person name="Nakayama K."/>
        </authorList>
    </citation>
    <scope>NUCLEOTIDE SEQUENCE</scope>
</reference>
<name>A0A6L2KRT5_TANCI</name>
<proteinExistence type="predicted"/>
<evidence type="ECO:0008006" key="3">
    <source>
        <dbReference type="Google" id="ProtNLM"/>
    </source>
</evidence>
<gene>
    <name evidence="2" type="ORF">Tci_023355</name>
</gene>
<dbReference type="InterPro" id="IPR036875">
    <property type="entry name" value="Znf_CCHC_sf"/>
</dbReference>
<sequence length="370" mass="41761">MEMLKAREAVKTQAERRKLEKENVLMEIISASVLRVTTTMIRWVLSLKKSSDEECSASGSEDEEYAMAVRDFKKLFKRIGIFVRQLRNDKKTFQRRRDDQNGKSDRKCFRCDDLNHLIGECPKPPKDKNQRAFVGGSWSDSGEEDDEKVKKETCLVAQASSEEVDLECVKCHMLKIENEKLKEEALKLTKFEKSTHCLNEMLNNQKPSGEKLGLGFNSFEASSSGTKKIMKAQKKVSPDGGPINMGGTLNVQAAPKLNIGPPPGTTLGSEKSVSFQKSILGPRPKHVIVNNVRVPATSDNEVKQFYKPLSNPGVGFSKPNFRSKTPPPRRVIHNYHLPKTPQPKRNIARQNQPCGFPVTWNNFPRQSYMP</sequence>
<comment type="caution">
    <text evidence="2">The sequence shown here is derived from an EMBL/GenBank/DDBJ whole genome shotgun (WGS) entry which is preliminary data.</text>
</comment>
<feature type="region of interest" description="Disordered" evidence="1">
    <location>
        <begin position="254"/>
        <end position="273"/>
    </location>
</feature>
<dbReference type="EMBL" id="BKCJ010002857">
    <property type="protein sequence ID" value="GEU51377.1"/>
    <property type="molecule type" value="Genomic_DNA"/>
</dbReference>
<dbReference type="SUPFAM" id="SSF57756">
    <property type="entry name" value="Retrovirus zinc finger-like domains"/>
    <property type="match status" value="1"/>
</dbReference>
<dbReference type="GO" id="GO:0008270">
    <property type="term" value="F:zinc ion binding"/>
    <property type="evidence" value="ECO:0007669"/>
    <property type="project" value="InterPro"/>
</dbReference>
<protein>
    <recommendedName>
        <fullName evidence="3">Alpha/beta hydrolases superfamily protein</fullName>
    </recommendedName>
</protein>
<organism evidence="2">
    <name type="scientific">Tanacetum cinerariifolium</name>
    <name type="common">Dalmatian daisy</name>
    <name type="synonym">Chrysanthemum cinerariifolium</name>
    <dbReference type="NCBI Taxonomy" id="118510"/>
    <lineage>
        <taxon>Eukaryota</taxon>
        <taxon>Viridiplantae</taxon>
        <taxon>Streptophyta</taxon>
        <taxon>Embryophyta</taxon>
        <taxon>Tracheophyta</taxon>
        <taxon>Spermatophyta</taxon>
        <taxon>Magnoliopsida</taxon>
        <taxon>eudicotyledons</taxon>
        <taxon>Gunneridae</taxon>
        <taxon>Pentapetalae</taxon>
        <taxon>asterids</taxon>
        <taxon>campanulids</taxon>
        <taxon>Asterales</taxon>
        <taxon>Asteraceae</taxon>
        <taxon>Asteroideae</taxon>
        <taxon>Anthemideae</taxon>
        <taxon>Anthemidinae</taxon>
        <taxon>Tanacetum</taxon>
    </lineage>
</organism>
<dbReference type="GO" id="GO:0003676">
    <property type="term" value="F:nucleic acid binding"/>
    <property type="evidence" value="ECO:0007669"/>
    <property type="project" value="InterPro"/>
</dbReference>
<accession>A0A6L2KRT5</accession>
<dbReference type="AlphaFoldDB" id="A0A6L2KRT5"/>
<evidence type="ECO:0000313" key="2">
    <source>
        <dbReference type="EMBL" id="GEU51377.1"/>
    </source>
</evidence>
<evidence type="ECO:0000256" key="1">
    <source>
        <dbReference type="SAM" id="MobiDB-lite"/>
    </source>
</evidence>